<reference evidence="3" key="1">
    <citation type="journal article" date="2023" name="Mol. Phylogenet. Evol.">
        <title>Genome-scale phylogeny and comparative genomics of the fungal order Sordariales.</title>
        <authorList>
            <person name="Hensen N."/>
            <person name="Bonometti L."/>
            <person name="Westerberg I."/>
            <person name="Brannstrom I.O."/>
            <person name="Guillou S."/>
            <person name="Cros-Aarteil S."/>
            <person name="Calhoun S."/>
            <person name="Haridas S."/>
            <person name="Kuo A."/>
            <person name="Mondo S."/>
            <person name="Pangilinan J."/>
            <person name="Riley R."/>
            <person name="LaButti K."/>
            <person name="Andreopoulos B."/>
            <person name="Lipzen A."/>
            <person name="Chen C."/>
            <person name="Yan M."/>
            <person name="Daum C."/>
            <person name="Ng V."/>
            <person name="Clum A."/>
            <person name="Steindorff A."/>
            <person name="Ohm R.A."/>
            <person name="Martin F."/>
            <person name="Silar P."/>
            <person name="Natvig D.O."/>
            <person name="Lalanne C."/>
            <person name="Gautier V."/>
            <person name="Ament-Velasquez S.L."/>
            <person name="Kruys A."/>
            <person name="Hutchinson M.I."/>
            <person name="Powell A.J."/>
            <person name="Barry K."/>
            <person name="Miller A.N."/>
            <person name="Grigoriev I.V."/>
            <person name="Debuchy R."/>
            <person name="Gladieux P."/>
            <person name="Hiltunen Thoren M."/>
            <person name="Johannesson H."/>
        </authorList>
    </citation>
    <scope>NUCLEOTIDE SEQUENCE</scope>
    <source>
        <strain evidence="3">PSN309</strain>
    </source>
</reference>
<comment type="caution">
    <text evidence="3">The sequence shown here is derived from an EMBL/GenBank/DDBJ whole genome shotgun (WGS) entry which is preliminary data.</text>
</comment>
<dbReference type="EMBL" id="MU864363">
    <property type="protein sequence ID" value="KAK4190760.1"/>
    <property type="molecule type" value="Genomic_DNA"/>
</dbReference>
<feature type="compositionally biased region" description="Basic residues" evidence="1">
    <location>
        <begin position="304"/>
        <end position="315"/>
    </location>
</feature>
<feature type="transmembrane region" description="Helical" evidence="2">
    <location>
        <begin position="79"/>
        <end position="102"/>
    </location>
</feature>
<feature type="compositionally biased region" description="Basic and acidic residues" evidence="1">
    <location>
        <begin position="410"/>
        <end position="428"/>
    </location>
</feature>
<keyword evidence="2" id="KW-0812">Transmembrane</keyword>
<protein>
    <recommendedName>
        <fullName evidence="5">MARVEL domain-containing protein</fullName>
    </recommendedName>
</protein>
<evidence type="ECO:0000313" key="4">
    <source>
        <dbReference type="Proteomes" id="UP001302126"/>
    </source>
</evidence>
<feature type="transmembrane region" description="Helical" evidence="2">
    <location>
        <begin position="48"/>
        <end position="67"/>
    </location>
</feature>
<feature type="region of interest" description="Disordered" evidence="1">
    <location>
        <begin position="300"/>
        <end position="428"/>
    </location>
</feature>
<keyword evidence="2" id="KW-1133">Transmembrane helix</keyword>
<gene>
    <name evidence="3" type="ORF">QBC35DRAFT_54188</name>
</gene>
<dbReference type="Proteomes" id="UP001302126">
    <property type="component" value="Unassembled WGS sequence"/>
</dbReference>
<keyword evidence="4" id="KW-1185">Reference proteome</keyword>
<feature type="compositionally biased region" description="Low complexity" evidence="1">
    <location>
        <begin position="221"/>
        <end position="249"/>
    </location>
</feature>
<proteinExistence type="predicted"/>
<accession>A0AAN6X0R9</accession>
<keyword evidence="2" id="KW-0472">Membrane</keyword>
<feature type="compositionally biased region" description="Basic residues" evidence="1">
    <location>
        <begin position="336"/>
        <end position="349"/>
    </location>
</feature>
<feature type="compositionally biased region" description="Basic and acidic residues" evidence="1">
    <location>
        <begin position="201"/>
        <end position="210"/>
    </location>
</feature>
<feature type="transmembrane region" description="Helical" evidence="2">
    <location>
        <begin position="12"/>
        <end position="36"/>
    </location>
</feature>
<dbReference type="AlphaFoldDB" id="A0AAN6X0R9"/>
<evidence type="ECO:0008006" key="5">
    <source>
        <dbReference type="Google" id="ProtNLM"/>
    </source>
</evidence>
<sequence length="428" mass="46722">MAWQSRTITLLVLARAFQLIGALASAGLHGFVTIYIHTKQLGLTSHMIVLELLICILLVYTTLAILLQATGKRSSIKPWLVTFIVLDVLFCGMVLSIVSILARAGLPMHCAGMARSDLGIPVFGDGTLGSYGQLDKYCGLERSYYSIANALVFTYILTIVLAVIRIMEQNKPDPRFNNEDEEINLKVLSQDFEVPSPASETRPESSDRHPPPAPPSEGIITRTASLRSTFTATTTSTSSHGRSHSSVTAAPFPVNSIPRRPVGSSPAAPPLPPRVSSNAGIGFTPIPLDDDSAEAALVSDGMRHQRQQSHHHLHQVPRMPMLPEEDTDSHSPHSPHSPHHHHHHHHHHDHLGLVSDSGNDSKPRQSSEPMLLRQDQIVTSDADHALVSDGMRPSVPNLPPYEPGNQRMPGHGEGRDDLRISGYSKGER</sequence>
<evidence type="ECO:0000256" key="1">
    <source>
        <dbReference type="SAM" id="MobiDB-lite"/>
    </source>
</evidence>
<organism evidence="3 4">
    <name type="scientific">Podospora australis</name>
    <dbReference type="NCBI Taxonomy" id="1536484"/>
    <lineage>
        <taxon>Eukaryota</taxon>
        <taxon>Fungi</taxon>
        <taxon>Dikarya</taxon>
        <taxon>Ascomycota</taxon>
        <taxon>Pezizomycotina</taxon>
        <taxon>Sordariomycetes</taxon>
        <taxon>Sordariomycetidae</taxon>
        <taxon>Sordariales</taxon>
        <taxon>Podosporaceae</taxon>
        <taxon>Podospora</taxon>
    </lineage>
</organism>
<reference evidence="3" key="2">
    <citation type="submission" date="2023-05" db="EMBL/GenBank/DDBJ databases">
        <authorList>
            <consortium name="Lawrence Berkeley National Laboratory"/>
            <person name="Steindorff A."/>
            <person name="Hensen N."/>
            <person name="Bonometti L."/>
            <person name="Westerberg I."/>
            <person name="Brannstrom I.O."/>
            <person name="Guillou S."/>
            <person name="Cros-Aarteil S."/>
            <person name="Calhoun S."/>
            <person name="Haridas S."/>
            <person name="Kuo A."/>
            <person name="Mondo S."/>
            <person name="Pangilinan J."/>
            <person name="Riley R."/>
            <person name="Labutti K."/>
            <person name="Andreopoulos B."/>
            <person name="Lipzen A."/>
            <person name="Chen C."/>
            <person name="Yanf M."/>
            <person name="Daum C."/>
            <person name="Ng V."/>
            <person name="Clum A."/>
            <person name="Ohm R."/>
            <person name="Martin F."/>
            <person name="Silar P."/>
            <person name="Natvig D."/>
            <person name="Lalanne C."/>
            <person name="Gautier V."/>
            <person name="Ament-Velasquez S.L."/>
            <person name="Kruys A."/>
            <person name="Hutchinson M.I."/>
            <person name="Powell A.J."/>
            <person name="Barry K."/>
            <person name="Miller A.N."/>
            <person name="Grigoriev I.V."/>
            <person name="Debuchy R."/>
            <person name="Gladieux P."/>
            <person name="Thoren M.H."/>
            <person name="Johannesson H."/>
        </authorList>
    </citation>
    <scope>NUCLEOTIDE SEQUENCE</scope>
    <source>
        <strain evidence="3">PSN309</strain>
    </source>
</reference>
<feature type="region of interest" description="Disordered" evidence="1">
    <location>
        <begin position="188"/>
        <end position="288"/>
    </location>
</feature>
<name>A0AAN6X0R9_9PEZI</name>
<evidence type="ECO:0000256" key="2">
    <source>
        <dbReference type="SAM" id="Phobius"/>
    </source>
</evidence>
<evidence type="ECO:0000313" key="3">
    <source>
        <dbReference type="EMBL" id="KAK4190760.1"/>
    </source>
</evidence>
<feature type="transmembrane region" description="Helical" evidence="2">
    <location>
        <begin position="144"/>
        <end position="167"/>
    </location>
</feature>